<dbReference type="GO" id="GO:0005737">
    <property type="term" value="C:cytoplasm"/>
    <property type="evidence" value="ECO:0007669"/>
    <property type="project" value="UniProtKB-SubCell"/>
</dbReference>
<feature type="repeat" description="CXXCXGXG motif" evidence="11">
    <location>
        <begin position="156"/>
        <end position="163"/>
    </location>
</feature>
<evidence type="ECO:0000259" key="13">
    <source>
        <dbReference type="PROSITE" id="PS50076"/>
    </source>
</evidence>
<dbReference type="PANTHER" id="PTHR43096:SF52">
    <property type="entry name" value="DNAJ HOMOLOG 1, MITOCHONDRIAL-RELATED"/>
    <property type="match status" value="1"/>
</dbReference>
<dbReference type="GO" id="GO:0009408">
    <property type="term" value="P:response to heat"/>
    <property type="evidence" value="ECO:0007669"/>
    <property type="project" value="InterPro"/>
</dbReference>
<dbReference type="Pfam" id="PF00226">
    <property type="entry name" value="DnaJ"/>
    <property type="match status" value="1"/>
</dbReference>
<feature type="repeat" description="CXXCXGXG motif" evidence="11">
    <location>
        <begin position="209"/>
        <end position="216"/>
    </location>
</feature>
<comment type="function">
    <text evidence="8 11">Participates actively in the response to hyperosmotic and heat shock by preventing the aggregation of stress-denatured proteins and by disaggregating proteins, also in an autonomous, DnaK-independent fashion. Unfolded proteins bind initially to DnaJ; upon interaction with the DnaJ-bound protein, DnaK hydrolyzes its bound ATP, resulting in the formation of a stable complex. GrpE releases ADP from DnaK; ATP binding to DnaK triggers the release of the substrate protein, thus completing the reaction cycle. Several rounds of ATP-dependent interactions between DnaJ, DnaK and GrpE are required for fully efficient folding. Also involved, together with DnaK and GrpE, in the DNA replication of plasmids through activation of initiation proteins.</text>
</comment>
<dbReference type="SUPFAM" id="SSF46565">
    <property type="entry name" value="Chaperone J-domain"/>
    <property type="match status" value="1"/>
</dbReference>
<dbReference type="GO" id="GO:0031072">
    <property type="term" value="F:heat shock protein binding"/>
    <property type="evidence" value="ECO:0007669"/>
    <property type="project" value="InterPro"/>
</dbReference>
<feature type="zinc finger region" description="CR-type" evidence="12">
    <location>
        <begin position="143"/>
        <end position="221"/>
    </location>
</feature>
<comment type="subcellular location">
    <subcellularLocation>
        <location evidence="11">Cytoplasm</location>
    </subcellularLocation>
</comment>
<dbReference type="InterPro" id="IPR036869">
    <property type="entry name" value="J_dom_sf"/>
</dbReference>
<feature type="binding site" evidence="11">
    <location>
        <position position="176"/>
    </location>
    <ligand>
        <name>Zn(2+)</name>
        <dbReference type="ChEBI" id="CHEBI:29105"/>
        <label>2</label>
    </ligand>
</feature>
<accession>A0A9D7SFP4</accession>
<dbReference type="Proteomes" id="UP000886657">
    <property type="component" value="Unassembled WGS sequence"/>
</dbReference>
<feature type="binding site" evidence="11">
    <location>
        <position position="173"/>
    </location>
    <ligand>
        <name>Zn(2+)</name>
        <dbReference type="ChEBI" id="CHEBI:29105"/>
        <label>2</label>
    </ligand>
</feature>
<comment type="similarity">
    <text evidence="9 11">Belongs to the DnaJ family.</text>
</comment>
<protein>
    <recommendedName>
        <fullName evidence="10 11">Chaperone protein DnaJ</fullName>
    </recommendedName>
</protein>
<dbReference type="Pfam" id="PF00684">
    <property type="entry name" value="DnaJ_CXXCXGXG"/>
    <property type="match status" value="1"/>
</dbReference>
<dbReference type="PANTHER" id="PTHR43096">
    <property type="entry name" value="DNAJ HOMOLOG 1, MITOCHONDRIAL-RELATED"/>
    <property type="match status" value="1"/>
</dbReference>
<feature type="repeat" description="CXXCXGXG motif" evidence="11">
    <location>
        <begin position="173"/>
        <end position="180"/>
    </location>
</feature>
<comment type="subunit">
    <text evidence="11">Homodimer.</text>
</comment>
<dbReference type="PROSITE" id="PS51188">
    <property type="entry name" value="ZF_CR"/>
    <property type="match status" value="1"/>
</dbReference>
<dbReference type="FunFam" id="1.10.287.110:FF:000034">
    <property type="entry name" value="Chaperone protein DnaJ"/>
    <property type="match status" value="1"/>
</dbReference>
<evidence type="ECO:0000313" key="15">
    <source>
        <dbReference type="EMBL" id="MBK9796794.1"/>
    </source>
</evidence>
<evidence type="ECO:0000256" key="11">
    <source>
        <dbReference type="HAMAP-Rule" id="MF_01152"/>
    </source>
</evidence>
<comment type="caution">
    <text evidence="15">The sequence shown here is derived from an EMBL/GenBank/DDBJ whole genome shotgun (WGS) entry which is preliminary data.</text>
</comment>
<feature type="binding site" evidence="11">
    <location>
        <position position="212"/>
    </location>
    <ligand>
        <name>Zn(2+)</name>
        <dbReference type="ChEBI" id="CHEBI:29105"/>
        <label>1</label>
    </ligand>
</feature>
<evidence type="ECO:0000259" key="14">
    <source>
        <dbReference type="PROSITE" id="PS51188"/>
    </source>
</evidence>
<dbReference type="InterPro" id="IPR008971">
    <property type="entry name" value="HSP40/DnaJ_pept-bd"/>
</dbReference>
<dbReference type="NCBIfam" id="NF008035">
    <property type="entry name" value="PRK10767.1"/>
    <property type="match status" value="1"/>
</dbReference>
<keyword evidence="2 11" id="KW-0479">Metal-binding</keyword>
<keyword evidence="6 11" id="KW-0346">Stress response</keyword>
<dbReference type="Gene3D" id="2.60.260.20">
    <property type="entry name" value="Urease metallochaperone UreE, N-terminal domain"/>
    <property type="match status" value="2"/>
</dbReference>
<evidence type="ECO:0000256" key="5">
    <source>
        <dbReference type="ARBA" id="ARBA00022833"/>
    </source>
</evidence>
<keyword evidence="11" id="KW-0963">Cytoplasm</keyword>
<evidence type="ECO:0000256" key="4">
    <source>
        <dbReference type="ARBA" id="ARBA00022771"/>
    </source>
</evidence>
<keyword evidence="5 11" id="KW-0862">Zinc</keyword>
<keyword evidence="4 11" id="KW-0863">Zinc-finger</keyword>
<dbReference type="Gene3D" id="2.10.230.10">
    <property type="entry name" value="Heat shock protein DnaJ, cysteine-rich domain"/>
    <property type="match status" value="1"/>
</dbReference>
<dbReference type="GO" id="GO:0042026">
    <property type="term" value="P:protein refolding"/>
    <property type="evidence" value="ECO:0007669"/>
    <property type="project" value="TreeGrafter"/>
</dbReference>
<name>A0A9D7SFP4_9BACT</name>
<feature type="binding site" evidence="11">
    <location>
        <position position="209"/>
    </location>
    <ligand>
        <name>Zn(2+)</name>
        <dbReference type="ChEBI" id="CHEBI:29105"/>
        <label>1</label>
    </ligand>
</feature>
<dbReference type="CDD" id="cd10747">
    <property type="entry name" value="DnaJ_C"/>
    <property type="match status" value="1"/>
</dbReference>
<dbReference type="GO" id="GO:0006260">
    <property type="term" value="P:DNA replication"/>
    <property type="evidence" value="ECO:0007669"/>
    <property type="project" value="UniProtKB-KW"/>
</dbReference>
<keyword evidence="1 11" id="KW-0235">DNA replication</keyword>
<dbReference type="PRINTS" id="PR00625">
    <property type="entry name" value="JDOMAIN"/>
</dbReference>
<dbReference type="InterPro" id="IPR012724">
    <property type="entry name" value="DnaJ"/>
</dbReference>
<evidence type="ECO:0000256" key="3">
    <source>
        <dbReference type="ARBA" id="ARBA00022737"/>
    </source>
</evidence>
<feature type="domain" description="CR-type" evidence="14">
    <location>
        <begin position="143"/>
        <end position="221"/>
    </location>
</feature>
<evidence type="ECO:0000313" key="16">
    <source>
        <dbReference type="Proteomes" id="UP000886657"/>
    </source>
</evidence>
<dbReference type="CDD" id="cd10719">
    <property type="entry name" value="DnaJ_zf"/>
    <property type="match status" value="1"/>
</dbReference>
<proteinExistence type="inferred from homology"/>
<evidence type="ECO:0000256" key="12">
    <source>
        <dbReference type="PROSITE-ProRule" id="PRU00546"/>
    </source>
</evidence>
<evidence type="ECO:0000256" key="8">
    <source>
        <dbReference type="ARBA" id="ARBA00053423"/>
    </source>
</evidence>
<feature type="binding site" evidence="11">
    <location>
        <position position="198"/>
    </location>
    <ligand>
        <name>Zn(2+)</name>
        <dbReference type="ChEBI" id="CHEBI:29105"/>
        <label>2</label>
    </ligand>
</feature>
<dbReference type="GO" id="GO:0005524">
    <property type="term" value="F:ATP binding"/>
    <property type="evidence" value="ECO:0007669"/>
    <property type="project" value="InterPro"/>
</dbReference>
<dbReference type="InterPro" id="IPR001623">
    <property type="entry name" value="DnaJ_domain"/>
</dbReference>
<dbReference type="InterPro" id="IPR018253">
    <property type="entry name" value="DnaJ_domain_CS"/>
</dbReference>
<dbReference type="NCBIfam" id="TIGR02349">
    <property type="entry name" value="DnaJ_bact"/>
    <property type="match status" value="1"/>
</dbReference>
<feature type="binding site" evidence="11">
    <location>
        <position position="156"/>
    </location>
    <ligand>
        <name>Zn(2+)</name>
        <dbReference type="ChEBI" id="CHEBI:29105"/>
        <label>1</label>
    </ligand>
</feature>
<comment type="domain">
    <text evidence="11">The J domain is necessary and sufficient to stimulate DnaK ATPase activity. Zinc center 1 plays an important role in the autonomous, DnaK-independent chaperone activity of DnaJ. Zinc center 2 is essential for interaction with DnaK and for DnaJ activity.</text>
</comment>
<evidence type="ECO:0000256" key="1">
    <source>
        <dbReference type="ARBA" id="ARBA00022705"/>
    </source>
</evidence>
<feature type="repeat" description="CXXCXGXG motif" evidence="11">
    <location>
        <begin position="195"/>
        <end position="202"/>
    </location>
</feature>
<dbReference type="PROSITE" id="PS50076">
    <property type="entry name" value="DNAJ_2"/>
    <property type="match status" value="1"/>
</dbReference>
<dbReference type="HAMAP" id="MF_01152">
    <property type="entry name" value="DnaJ"/>
    <property type="match status" value="1"/>
</dbReference>
<evidence type="ECO:0000256" key="7">
    <source>
        <dbReference type="ARBA" id="ARBA00023186"/>
    </source>
</evidence>
<evidence type="ECO:0000256" key="9">
    <source>
        <dbReference type="ARBA" id="ARBA00061004"/>
    </source>
</evidence>
<evidence type="ECO:0000256" key="2">
    <source>
        <dbReference type="ARBA" id="ARBA00022723"/>
    </source>
</evidence>
<dbReference type="Pfam" id="PF01556">
    <property type="entry name" value="DnaJ_C"/>
    <property type="match status" value="1"/>
</dbReference>
<feature type="binding site" evidence="11">
    <location>
        <position position="159"/>
    </location>
    <ligand>
        <name>Zn(2+)</name>
        <dbReference type="ChEBI" id="CHEBI:29105"/>
        <label>1</label>
    </ligand>
</feature>
<dbReference type="Gene3D" id="1.10.287.110">
    <property type="entry name" value="DnaJ domain"/>
    <property type="match status" value="1"/>
</dbReference>
<dbReference type="SMART" id="SM00271">
    <property type="entry name" value="DnaJ"/>
    <property type="match status" value="1"/>
</dbReference>
<dbReference type="CDD" id="cd06257">
    <property type="entry name" value="DnaJ"/>
    <property type="match status" value="1"/>
</dbReference>
<dbReference type="AlphaFoldDB" id="A0A9D7SFP4"/>
<comment type="cofactor">
    <cofactor evidence="11">
        <name>Zn(2+)</name>
        <dbReference type="ChEBI" id="CHEBI:29105"/>
    </cofactor>
    <text evidence="11">Binds 2 Zn(2+) ions per monomer.</text>
</comment>
<dbReference type="GO" id="GO:0051082">
    <property type="term" value="F:unfolded protein binding"/>
    <property type="evidence" value="ECO:0007669"/>
    <property type="project" value="UniProtKB-UniRule"/>
</dbReference>
<dbReference type="GO" id="GO:0008270">
    <property type="term" value="F:zinc ion binding"/>
    <property type="evidence" value="ECO:0007669"/>
    <property type="project" value="UniProtKB-UniRule"/>
</dbReference>
<dbReference type="PROSITE" id="PS00636">
    <property type="entry name" value="DNAJ_1"/>
    <property type="match status" value="1"/>
</dbReference>
<evidence type="ECO:0000256" key="10">
    <source>
        <dbReference type="ARBA" id="ARBA00067609"/>
    </source>
</evidence>
<gene>
    <name evidence="11 15" type="primary">dnaJ</name>
    <name evidence="15" type="ORF">IPP58_09905</name>
</gene>
<keyword evidence="7 11" id="KW-0143">Chaperone</keyword>
<feature type="binding site" evidence="11">
    <location>
        <position position="195"/>
    </location>
    <ligand>
        <name>Zn(2+)</name>
        <dbReference type="ChEBI" id="CHEBI:29105"/>
        <label>2</label>
    </ligand>
</feature>
<sequence length="388" mass="42454">MMKRDYYEVLGVSKDAGADELKKAYRKLAMELHPDRNPGNKEAEEKFKEAAEAYSVLSDAEKRKVYDQFGHAGLGGAGGGGQQFQFDPSQFADFEDILGSFFGGGLFGDLFGGGGRRRSNGEERGSDLQYNLKLSFQDAIFGKEAVELSIPRLEACDTCHGSGCEAGTRAETCPQCRGAGQVAVRQGFFQMLAPCPRCEGRGRIIPKPCRTCHGEGRVHRKSKVSFKVPAGVDRGTRLRLQNQGEAGRFGGRTGDLYVVFDVEPDARYERDGSDLHRRLEVHWPLLVTGGTFEVETPYGPDKVKLAPGTPADHVVRLVNAGVPRLQGSGRGDLYLHLRVAVPKSLTAEQRQLVDQLRRSLEGEADAGEEEGFLAKVFGSEKGGKKKRK</sequence>
<evidence type="ECO:0000256" key="6">
    <source>
        <dbReference type="ARBA" id="ARBA00023016"/>
    </source>
</evidence>
<dbReference type="InterPro" id="IPR036410">
    <property type="entry name" value="HSP_DnaJ_Cys-rich_dom_sf"/>
</dbReference>
<keyword evidence="3 11" id="KW-0677">Repeat</keyword>
<reference evidence="15" key="1">
    <citation type="submission" date="2020-10" db="EMBL/GenBank/DDBJ databases">
        <title>Connecting structure to function with the recovery of over 1000 high-quality activated sludge metagenome-assembled genomes encoding full-length rRNA genes using long-read sequencing.</title>
        <authorList>
            <person name="Singleton C.M."/>
            <person name="Petriglieri F."/>
            <person name="Kristensen J.M."/>
            <person name="Kirkegaard R.H."/>
            <person name="Michaelsen T.Y."/>
            <person name="Andersen M.H."/>
            <person name="Karst S.M."/>
            <person name="Dueholm M.S."/>
            <person name="Nielsen P.H."/>
            <person name="Albertsen M."/>
        </authorList>
    </citation>
    <scope>NUCLEOTIDE SEQUENCE</scope>
    <source>
        <strain evidence="15">Skiv_18-Q3-R9-52_MAXAC.067</strain>
    </source>
</reference>
<dbReference type="SUPFAM" id="SSF49493">
    <property type="entry name" value="HSP40/DnaJ peptide-binding domain"/>
    <property type="match status" value="2"/>
</dbReference>
<dbReference type="SUPFAM" id="SSF57938">
    <property type="entry name" value="DnaJ/Hsp40 cysteine-rich domain"/>
    <property type="match status" value="1"/>
</dbReference>
<dbReference type="InterPro" id="IPR001305">
    <property type="entry name" value="HSP_DnaJ_Cys-rich_dom"/>
</dbReference>
<feature type="domain" description="J" evidence="13">
    <location>
        <begin position="5"/>
        <end position="70"/>
    </location>
</feature>
<dbReference type="FunFam" id="2.10.230.10:FF:000002">
    <property type="entry name" value="Molecular chaperone DnaJ"/>
    <property type="match status" value="1"/>
</dbReference>
<organism evidence="15 16">
    <name type="scientific">Candidatus Geothrix skivensis</name>
    <dbReference type="NCBI Taxonomy" id="2954439"/>
    <lineage>
        <taxon>Bacteria</taxon>
        <taxon>Pseudomonadati</taxon>
        <taxon>Acidobacteriota</taxon>
        <taxon>Holophagae</taxon>
        <taxon>Holophagales</taxon>
        <taxon>Holophagaceae</taxon>
        <taxon>Geothrix</taxon>
    </lineage>
</organism>
<dbReference type="EMBL" id="JADKIO010000006">
    <property type="protein sequence ID" value="MBK9796794.1"/>
    <property type="molecule type" value="Genomic_DNA"/>
</dbReference>
<dbReference type="InterPro" id="IPR002939">
    <property type="entry name" value="DnaJ_C"/>
</dbReference>